<evidence type="ECO:0000259" key="4">
    <source>
        <dbReference type="Pfam" id="PF08240"/>
    </source>
</evidence>
<evidence type="ECO:0000259" key="3">
    <source>
        <dbReference type="Pfam" id="PF00107"/>
    </source>
</evidence>
<feature type="domain" description="Alcohol dehydrogenase-like N-terminal" evidence="4">
    <location>
        <begin position="27"/>
        <end position="131"/>
    </location>
</feature>
<proteinExistence type="predicted"/>
<keyword evidence="6" id="KW-1185">Reference proteome</keyword>
<protein>
    <submittedName>
        <fullName evidence="5">Threonine 3-dehydrogenase</fullName>
    </submittedName>
</protein>
<evidence type="ECO:0000256" key="2">
    <source>
        <dbReference type="ARBA" id="ARBA00023002"/>
    </source>
</evidence>
<accession>A0A1H1NXD6</accession>
<dbReference type="SUPFAM" id="SSF50129">
    <property type="entry name" value="GroES-like"/>
    <property type="match status" value="1"/>
</dbReference>
<name>A0A1H1NXD6_9ACTN</name>
<evidence type="ECO:0000313" key="6">
    <source>
        <dbReference type="Proteomes" id="UP000199103"/>
    </source>
</evidence>
<dbReference type="Pfam" id="PF00107">
    <property type="entry name" value="ADH_zinc_N"/>
    <property type="match status" value="1"/>
</dbReference>
<dbReference type="PANTHER" id="PTHR43401">
    <property type="entry name" value="L-THREONINE 3-DEHYDROGENASE"/>
    <property type="match status" value="1"/>
</dbReference>
<dbReference type="EMBL" id="LT629772">
    <property type="protein sequence ID" value="SDS03019.1"/>
    <property type="molecule type" value="Genomic_DNA"/>
</dbReference>
<dbReference type="InterPro" id="IPR013154">
    <property type="entry name" value="ADH-like_N"/>
</dbReference>
<keyword evidence="2" id="KW-0560">Oxidoreductase</keyword>
<dbReference type="GO" id="GO:0016491">
    <property type="term" value="F:oxidoreductase activity"/>
    <property type="evidence" value="ECO:0007669"/>
    <property type="project" value="UniProtKB-KW"/>
</dbReference>
<dbReference type="Gene3D" id="3.40.50.720">
    <property type="entry name" value="NAD(P)-binding Rossmann-like Domain"/>
    <property type="match status" value="1"/>
</dbReference>
<dbReference type="STRING" id="630515.SAMN04489812_0666"/>
<dbReference type="SUPFAM" id="SSF51735">
    <property type="entry name" value="NAD(P)-binding Rossmann-fold domains"/>
    <property type="match status" value="1"/>
</dbReference>
<dbReference type="InterPro" id="IPR013149">
    <property type="entry name" value="ADH-like_C"/>
</dbReference>
<dbReference type="Proteomes" id="UP000199103">
    <property type="component" value="Chromosome I"/>
</dbReference>
<comment type="cofactor">
    <cofactor evidence="1">
        <name>Zn(2+)</name>
        <dbReference type="ChEBI" id="CHEBI:29105"/>
    </cofactor>
</comment>
<dbReference type="Pfam" id="PF08240">
    <property type="entry name" value="ADH_N"/>
    <property type="match status" value="1"/>
</dbReference>
<sequence length="342" mass="36348">MPVSARVPRFPGRATIRWQDHRYPEPGPGQLRIAITANAICGTDRHEFYDGSAIVPGHEAAGVVESVGSDTTIAVGTAGVIYLMDFCGACRSCRFGATNQCLAKRGDVGQNTDGGYGPYAVVHESNFFAVPADLDPATATMLLDVMGTSSHAIARARLLRSDIEAAYVAGAGPIGLGLLVMLKVRLGRDLPVTVSDVSRWRLDFAESLGAVPVPADDRDAVLACGADISFDTSGRQQARELGLAASSKRGGLICVGHGEGMSLDVSGDLIAPERAVLGSEYFRFDELPGNLDLLLAEQDYISRVITHRFDVSDIDEAFGTFFSGRSGKVVVTQQRSLKGERS</sequence>
<dbReference type="PANTHER" id="PTHR43401:SF2">
    <property type="entry name" value="L-THREONINE 3-DEHYDROGENASE"/>
    <property type="match status" value="1"/>
</dbReference>
<organism evidence="5 6">
    <name type="scientific">Microlunatus soli</name>
    <dbReference type="NCBI Taxonomy" id="630515"/>
    <lineage>
        <taxon>Bacteria</taxon>
        <taxon>Bacillati</taxon>
        <taxon>Actinomycetota</taxon>
        <taxon>Actinomycetes</taxon>
        <taxon>Propionibacteriales</taxon>
        <taxon>Propionibacteriaceae</taxon>
        <taxon>Microlunatus</taxon>
    </lineage>
</organism>
<dbReference type="InterPro" id="IPR036291">
    <property type="entry name" value="NAD(P)-bd_dom_sf"/>
</dbReference>
<dbReference type="InterPro" id="IPR050129">
    <property type="entry name" value="Zn_alcohol_dh"/>
</dbReference>
<evidence type="ECO:0000256" key="1">
    <source>
        <dbReference type="ARBA" id="ARBA00001947"/>
    </source>
</evidence>
<dbReference type="InterPro" id="IPR011032">
    <property type="entry name" value="GroES-like_sf"/>
</dbReference>
<reference evidence="5 6" key="1">
    <citation type="submission" date="2016-10" db="EMBL/GenBank/DDBJ databases">
        <authorList>
            <person name="de Groot N.N."/>
        </authorList>
    </citation>
    <scope>NUCLEOTIDE SEQUENCE [LARGE SCALE GENOMIC DNA]</scope>
    <source>
        <strain evidence="5 6">DSM 21800</strain>
    </source>
</reference>
<dbReference type="AlphaFoldDB" id="A0A1H1NXD6"/>
<dbReference type="RefSeq" id="WP_197679975.1">
    <property type="nucleotide sequence ID" value="NZ_LT629772.1"/>
</dbReference>
<evidence type="ECO:0000313" key="5">
    <source>
        <dbReference type="EMBL" id="SDS03019.1"/>
    </source>
</evidence>
<dbReference type="Gene3D" id="3.90.180.10">
    <property type="entry name" value="Medium-chain alcohol dehydrogenases, catalytic domain"/>
    <property type="match status" value="1"/>
</dbReference>
<feature type="domain" description="Alcohol dehydrogenase-like C-terminal" evidence="3">
    <location>
        <begin position="173"/>
        <end position="294"/>
    </location>
</feature>
<gene>
    <name evidence="5" type="ORF">SAMN04489812_0666</name>
</gene>